<evidence type="ECO:0000256" key="1">
    <source>
        <dbReference type="SAM" id="MobiDB-lite"/>
    </source>
</evidence>
<keyword evidence="2" id="KW-0812">Transmembrane</keyword>
<accession>A0AB72UFR7</accession>
<protein>
    <submittedName>
        <fullName evidence="3">Uncharacterized protein</fullName>
    </submittedName>
</protein>
<dbReference type="KEGG" id="txi:TH3_15335"/>
<evidence type="ECO:0000256" key="2">
    <source>
        <dbReference type="SAM" id="Phobius"/>
    </source>
</evidence>
<proteinExistence type="predicted"/>
<feature type="region of interest" description="Disordered" evidence="1">
    <location>
        <begin position="32"/>
        <end position="55"/>
    </location>
</feature>
<evidence type="ECO:0000313" key="3">
    <source>
        <dbReference type="EMBL" id="AJD53171.1"/>
    </source>
</evidence>
<organism evidence="3 4">
    <name type="scientific">Thalassospira xiamenensis M-5 = DSM 17429</name>
    <dbReference type="NCBI Taxonomy" id="1123366"/>
    <lineage>
        <taxon>Bacteria</taxon>
        <taxon>Pseudomonadati</taxon>
        <taxon>Pseudomonadota</taxon>
        <taxon>Alphaproteobacteria</taxon>
        <taxon>Rhodospirillales</taxon>
        <taxon>Thalassospiraceae</taxon>
        <taxon>Thalassospira</taxon>
    </lineage>
</organism>
<gene>
    <name evidence="3" type="ORF">TH3_15335</name>
</gene>
<dbReference type="EMBL" id="CP004388">
    <property type="protein sequence ID" value="AJD53171.1"/>
    <property type="molecule type" value="Genomic_DNA"/>
</dbReference>
<dbReference type="Proteomes" id="UP000007127">
    <property type="component" value="Chromosome"/>
</dbReference>
<sequence>MGNAMLSLSKILFTALIVLVVWQGFKLFTRKNQVSGQEQPKQTAHDKKAKQQKHEAVAHDLEKCPKCGVYHAEGSAHVCEV</sequence>
<evidence type="ECO:0000313" key="4">
    <source>
        <dbReference type="Proteomes" id="UP000007127"/>
    </source>
</evidence>
<name>A0AB72UFR7_9PROT</name>
<keyword evidence="2" id="KW-0472">Membrane</keyword>
<feature type="transmembrane region" description="Helical" evidence="2">
    <location>
        <begin position="6"/>
        <end position="25"/>
    </location>
</feature>
<dbReference type="AlphaFoldDB" id="A0AB72UFR7"/>
<reference evidence="3 4" key="1">
    <citation type="journal article" date="2012" name="J. Bacteriol.">
        <title>Genome sequence of Thalassospira xiamenensis type strain M-5.</title>
        <authorList>
            <person name="Lai Q."/>
            <person name="Shao Z."/>
        </authorList>
    </citation>
    <scope>NUCLEOTIDE SEQUENCE [LARGE SCALE GENOMIC DNA]</scope>
    <source>
        <strain evidence="3 4">M-5</strain>
    </source>
</reference>
<keyword evidence="2" id="KW-1133">Transmembrane helix</keyword>
<feature type="compositionally biased region" description="Polar residues" evidence="1">
    <location>
        <begin position="32"/>
        <end position="42"/>
    </location>
</feature>